<dbReference type="InterPro" id="IPR022926">
    <property type="entry name" value="NH(3)-dep_NAD(+)_synth"/>
</dbReference>
<dbReference type="InterPro" id="IPR003694">
    <property type="entry name" value="NAD_synthase"/>
</dbReference>
<evidence type="ECO:0000256" key="6">
    <source>
        <dbReference type="ARBA" id="ARBA00022842"/>
    </source>
</evidence>
<feature type="binding site" description="in other chain" evidence="8">
    <location>
        <begin position="565"/>
        <end position="566"/>
    </location>
    <ligand>
        <name>deamido-NAD(+)</name>
        <dbReference type="ChEBI" id="CHEBI:58437"/>
        <note>ligand shared between two neighboring subunits</note>
    </ligand>
</feature>
<evidence type="ECO:0000313" key="14">
    <source>
        <dbReference type="EMBL" id="MBB6451905.1"/>
    </source>
</evidence>
<feature type="binding site" evidence="8">
    <location>
        <begin position="357"/>
        <end position="364"/>
    </location>
    <ligand>
        <name>ATP</name>
        <dbReference type="ChEBI" id="CHEBI:30616"/>
    </ligand>
</feature>
<dbReference type="GO" id="GO:0008795">
    <property type="term" value="F:NAD+ synthase activity"/>
    <property type="evidence" value="ECO:0007669"/>
    <property type="project" value="UniProtKB-UniRule"/>
</dbReference>
<comment type="catalytic activity">
    <reaction evidence="8 10">
        <text>deamido-NAD(+) + NH4(+) + ATP = AMP + diphosphate + NAD(+) + H(+)</text>
        <dbReference type="Rhea" id="RHEA:21188"/>
        <dbReference type="ChEBI" id="CHEBI:15378"/>
        <dbReference type="ChEBI" id="CHEBI:28938"/>
        <dbReference type="ChEBI" id="CHEBI:30616"/>
        <dbReference type="ChEBI" id="CHEBI:33019"/>
        <dbReference type="ChEBI" id="CHEBI:57540"/>
        <dbReference type="ChEBI" id="CHEBI:58437"/>
        <dbReference type="ChEBI" id="CHEBI:456215"/>
        <dbReference type="EC" id="6.3.1.5"/>
    </reaction>
</comment>
<dbReference type="Gene3D" id="3.90.1200.10">
    <property type="match status" value="1"/>
</dbReference>
<keyword evidence="2 8" id="KW-0436">Ligase</keyword>
<accession>A0A841Q1U5</accession>
<evidence type="ECO:0000256" key="10">
    <source>
        <dbReference type="RuleBase" id="RU003812"/>
    </source>
</evidence>
<keyword evidence="11" id="KW-0175">Coiled coil</keyword>
<feature type="domain" description="NAD/GMP synthase" evidence="13">
    <location>
        <begin position="335"/>
        <end position="570"/>
    </location>
</feature>
<feature type="binding site" description="in other chain" evidence="8">
    <location>
        <position position="481"/>
    </location>
    <ligand>
        <name>deamido-NAD(+)</name>
        <dbReference type="ChEBI" id="CHEBI:58437"/>
        <note>ligand shared between two neighboring subunits</note>
    </ligand>
</feature>
<dbReference type="SUPFAM" id="SSF52402">
    <property type="entry name" value="Adenine nucleotide alpha hydrolases-like"/>
    <property type="match status" value="1"/>
</dbReference>
<name>A0A841Q1U5_9BACI</name>
<evidence type="ECO:0000259" key="13">
    <source>
        <dbReference type="Pfam" id="PF02540"/>
    </source>
</evidence>
<dbReference type="GO" id="GO:0005737">
    <property type="term" value="C:cytoplasm"/>
    <property type="evidence" value="ECO:0007669"/>
    <property type="project" value="InterPro"/>
</dbReference>
<comment type="function">
    <text evidence="8">Catalyzes the ATP-dependent amidation of deamido-NAD to form NAD. Uses ammonia as a nitrogen source.</text>
</comment>
<evidence type="ECO:0000256" key="8">
    <source>
        <dbReference type="HAMAP-Rule" id="MF_00193"/>
    </source>
</evidence>
<evidence type="ECO:0000256" key="3">
    <source>
        <dbReference type="ARBA" id="ARBA00022723"/>
    </source>
</evidence>
<dbReference type="Gene3D" id="3.40.50.620">
    <property type="entry name" value="HUPs"/>
    <property type="match status" value="1"/>
</dbReference>
<feature type="binding site" evidence="8">
    <location>
        <position position="468"/>
    </location>
    <ligand>
        <name>ATP</name>
        <dbReference type="ChEBI" id="CHEBI:30616"/>
    </ligand>
</feature>
<protein>
    <recommendedName>
        <fullName evidence="8 10">NH(3)-dependent NAD(+) synthetase</fullName>
        <ecNumber evidence="8 10">6.3.1.5</ecNumber>
    </recommendedName>
</protein>
<reference evidence="14 15" key="1">
    <citation type="submission" date="2020-08" db="EMBL/GenBank/DDBJ databases">
        <title>Genomic Encyclopedia of Type Strains, Phase IV (KMG-IV): sequencing the most valuable type-strain genomes for metagenomic binning, comparative biology and taxonomic classification.</title>
        <authorList>
            <person name="Goeker M."/>
        </authorList>
    </citation>
    <scope>NUCLEOTIDE SEQUENCE [LARGE SCALE GENOMIC DNA]</scope>
    <source>
        <strain evidence="14 15">DSM 19612</strain>
    </source>
</reference>
<keyword evidence="7 8" id="KW-0520">NAD</keyword>
<feature type="binding site" evidence="8">
    <location>
        <position position="488"/>
    </location>
    <ligand>
        <name>deamido-NAD(+)</name>
        <dbReference type="ChEBI" id="CHEBI:58437"/>
        <note>ligand shared between two neighboring subunits</note>
    </ligand>
</feature>
<dbReference type="PANTHER" id="PTHR23090:SF9">
    <property type="entry name" value="GLUTAMINE-DEPENDENT NAD(+) SYNTHETASE"/>
    <property type="match status" value="1"/>
</dbReference>
<keyword evidence="15" id="KW-1185">Reference proteome</keyword>
<dbReference type="GO" id="GO:0046872">
    <property type="term" value="F:metal ion binding"/>
    <property type="evidence" value="ECO:0007669"/>
    <property type="project" value="UniProtKB-KW"/>
</dbReference>
<evidence type="ECO:0000259" key="12">
    <source>
        <dbReference type="Pfam" id="PF01636"/>
    </source>
</evidence>
<feature type="binding site" evidence="8">
    <location>
        <position position="473"/>
    </location>
    <ligand>
        <name>Mg(2+)</name>
        <dbReference type="ChEBI" id="CHEBI:18420"/>
    </ligand>
</feature>
<organism evidence="14 15">
    <name type="scientific">Salirhabdus euzebyi</name>
    <dbReference type="NCBI Taxonomy" id="394506"/>
    <lineage>
        <taxon>Bacteria</taxon>
        <taxon>Bacillati</taxon>
        <taxon>Bacillota</taxon>
        <taxon>Bacilli</taxon>
        <taxon>Bacillales</taxon>
        <taxon>Bacillaceae</taxon>
        <taxon>Salirhabdus</taxon>
    </lineage>
</organism>
<dbReference type="InterPro" id="IPR011009">
    <property type="entry name" value="Kinase-like_dom_sf"/>
</dbReference>
<comment type="caution">
    <text evidence="14">The sequence shown here is derived from an EMBL/GenBank/DDBJ whole genome shotgun (WGS) entry which is preliminary data.</text>
</comment>
<comment type="subunit">
    <text evidence="8">Homodimer.</text>
</comment>
<dbReference type="EMBL" id="JACHGH010000001">
    <property type="protein sequence ID" value="MBB6451905.1"/>
    <property type="molecule type" value="Genomic_DNA"/>
</dbReference>
<evidence type="ECO:0000256" key="2">
    <source>
        <dbReference type="ARBA" id="ARBA00022598"/>
    </source>
</evidence>
<dbReference type="Pfam" id="PF01636">
    <property type="entry name" value="APH"/>
    <property type="match status" value="1"/>
</dbReference>
<feature type="binding site" evidence="8">
    <location>
        <position position="519"/>
    </location>
    <ligand>
        <name>ATP</name>
        <dbReference type="ChEBI" id="CHEBI:30616"/>
    </ligand>
</feature>
<dbReference type="GO" id="GO:0004359">
    <property type="term" value="F:glutaminase activity"/>
    <property type="evidence" value="ECO:0007669"/>
    <property type="project" value="InterPro"/>
</dbReference>
<dbReference type="Pfam" id="PF02540">
    <property type="entry name" value="NAD_synthase"/>
    <property type="match status" value="1"/>
</dbReference>
<gene>
    <name evidence="8" type="primary">nadE</name>
    <name evidence="14" type="ORF">HNQ94_000326</name>
</gene>
<dbReference type="GO" id="GO:0009435">
    <property type="term" value="P:NAD+ biosynthetic process"/>
    <property type="evidence" value="ECO:0007669"/>
    <property type="project" value="UniProtKB-UniRule"/>
</dbReference>
<dbReference type="CDD" id="cd00553">
    <property type="entry name" value="NAD_synthase"/>
    <property type="match status" value="1"/>
</dbReference>
<dbReference type="GO" id="GO:0005524">
    <property type="term" value="F:ATP binding"/>
    <property type="evidence" value="ECO:0007669"/>
    <property type="project" value="UniProtKB-UniRule"/>
</dbReference>
<evidence type="ECO:0000256" key="7">
    <source>
        <dbReference type="ARBA" id="ARBA00023027"/>
    </source>
</evidence>
<proteinExistence type="inferred from homology"/>
<evidence type="ECO:0000256" key="5">
    <source>
        <dbReference type="ARBA" id="ARBA00022840"/>
    </source>
</evidence>
<feature type="coiled-coil region" evidence="11">
    <location>
        <begin position="133"/>
        <end position="186"/>
    </location>
</feature>
<feature type="binding site" evidence="8">
    <location>
        <position position="363"/>
    </location>
    <ligand>
        <name>Mg(2+)</name>
        <dbReference type="ChEBI" id="CHEBI:18420"/>
    </ligand>
</feature>
<dbReference type="HAMAP" id="MF_00193">
    <property type="entry name" value="NadE_ammonia_dep"/>
    <property type="match status" value="1"/>
</dbReference>
<dbReference type="AlphaFoldDB" id="A0A841Q1U5"/>
<evidence type="ECO:0000256" key="9">
    <source>
        <dbReference type="RuleBase" id="RU003811"/>
    </source>
</evidence>
<dbReference type="InterPro" id="IPR022310">
    <property type="entry name" value="NAD/GMP_synthase"/>
</dbReference>
<dbReference type="EC" id="6.3.1.5" evidence="8 10"/>
<dbReference type="PANTHER" id="PTHR23090">
    <property type="entry name" value="NH 3 /GLUTAMINE-DEPENDENT NAD + SYNTHETASE"/>
    <property type="match status" value="1"/>
</dbReference>
<evidence type="ECO:0000313" key="15">
    <source>
        <dbReference type="Proteomes" id="UP000581688"/>
    </source>
</evidence>
<dbReference type="Proteomes" id="UP000581688">
    <property type="component" value="Unassembled WGS sequence"/>
</dbReference>
<keyword evidence="4 8" id="KW-0547">Nucleotide-binding</keyword>
<comment type="pathway">
    <text evidence="8">Cofactor biosynthesis; NAD(+) biosynthesis; NAD(+) from deamido-NAD(+) (ammonia route): step 1/1.</text>
</comment>
<dbReference type="GO" id="GO:0003952">
    <property type="term" value="F:NAD+ synthase (glutamine-hydrolyzing) activity"/>
    <property type="evidence" value="ECO:0007669"/>
    <property type="project" value="InterPro"/>
</dbReference>
<dbReference type="UniPathway" id="UPA00253">
    <property type="reaction ID" value="UER00333"/>
</dbReference>
<keyword evidence="3 8" id="KW-0479">Metal-binding</keyword>
<feature type="domain" description="Aminoglycoside phosphotransferase" evidence="12">
    <location>
        <begin position="89"/>
        <end position="245"/>
    </location>
</feature>
<keyword evidence="5 8" id="KW-0067">ATP-binding</keyword>
<feature type="binding site" evidence="8">
    <location>
        <position position="497"/>
    </location>
    <ligand>
        <name>ATP</name>
        <dbReference type="ChEBI" id="CHEBI:30616"/>
    </ligand>
</feature>
<dbReference type="InterPro" id="IPR002575">
    <property type="entry name" value="Aminoglycoside_PTrfase"/>
</dbReference>
<evidence type="ECO:0000256" key="11">
    <source>
        <dbReference type="SAM" id="Coils"/>
    </source>
</evidence>
<evidence type="ECO:0000256" key="4">
    <source>
        <dbReference type="ARBA" id="ARBA00022741"/>
    </source>
</evidence>
<evidence type="ECO:0000256" key="1">
    <source>
        <dbReference type="ARBA" id="ARBA00005859"/>
    </source>
</evidence>
<dbReference type="InterPro" id="IPR014729">
    <property type="entry name" value="Rossmann-like_a/b/a_fold"/>
</dbReference>
<comment type="similarity">
    <text evidence="1 8 9">Belongs to the NAD synthetase family.</text>
</comment>
<keyword evidence="6 8" id="KW-0460">Magnesium</keyword>
<sequence length="576" mass="67815">MSERRWRDDSFLNRLHYFLKQKGDFHTEQIIPIKKNVYKVFAQHKWWVVKCYYGNIGKLWSLFSQLPTSSNFVTFVPFPNERKWIEDSHKQKWVLMPFVEGDKLSYVKQEDRIAAIDQLINFHQQTEGLPVKIKKTKTYLQKLKDRYKRFKQTKDIFVQLGRLIIYKNMISDLDKMLRKLEKLDWEKLEWRAYQKGCFIHGDCASHNFIKQGKQTSVIDFDLVQNAPYEYEWIQLAQRFLYESVEEFNDLFQYDIFKEYEKNKFFHYGVMFPSDLLREWLHFLKKNPSRQELITFLDKFEKQWKRRRNICGKSVDYGNMKYHNTEKGKQSMKKQIEQLTSWLQQQVNDAGLDGLVVGVSGGIDSAVVAHLIKRAFPDNSLGVIMPCKSNPDDEKYARMVVESADLQNIKVDLSASHDSLFHAVKNEVSALKDWQEDKEKLADGNLRARLRMSTLYTIATNYRYLVVGTDNADEWYTGYFTKFGDGGVDLVPLIHFTKGEVRELAKELGVPNEIIEKPPSAGLWEGQTDENEMGTTYDMIDKYLKGEEIPAKDKEIIDRMHKVTAHKREMPKSPPAF</sequence>
<feature type="binding site" description="in other chain" evidence="8">
    <location>
        <position position="448"/>
    </location>
    <ligand>
        <name>deamido-NAD(+)</name>
        <dbReference type="ChEBI" id="CHEBI:58437"/>
        <note>ligand shared between two neighboring subunits</note>
    </ligand>
</feature>
<dbReference type="SUPFAM" id="SSF56112">
    <property type="entry name" value="Protein kinase-like (PK-like)"/>
    <property type="match status" value="1"/>
</dbReference>
<dbReference type="NCBIfam" id="TIGR00552">
    <property type="entry name" value="nadE"/>
    <property type="match status" value="1"/>
</dbReference>